<evidence type="ECO:0000313" key="2">
    <source>
        <dbReference type="Proteomes" id="UP000006015"/>
    </source>
</evidence>
<proteinExistence type="predicted"/>
<name>A0ABN0AGI8_CORAM</name>
<sequence>MSNTDLLCWLVRGYKFISLQLKPPLSAMGKIGQYDFPAESFFLP</sequence>
<dbReference type="EMBL" id="ADNS01000004">
    <property type="protein sequence ID" value="EFG82020.1"/>
    <property type="molecule type" value="Genomic_DNA"/>
</dbReference>
<organism evidence="1 2">
    <name type="scientific">Corynebacterium ammoniagenes DSM 20306</name>
    <dbReference type="NCBI Taxonomy" id="649754"/>
    <lineage>
        <taxon>Bacteria</taxon>
        <taxon>Bacillati</taxon>
        <taxon>Actinomycetota</taxon>
        <taxon>Actinomycetes</taxon>
        <taxon>Mycobacteriales</taxon>
        <taxon>Corynebacteriaceae</taxon>
        <taxon>Corynebacterium</taxon>
    </lineage>
</organism>
<reference evidence="1 2" key="1">
    <citation type="submission" date="2010-04" db="EMBL/GenBank/DDBJ databases">
        <authorList>
            <person name="Weinstock G."/>
            <person name="Sodergren E."/>
            <person name="Clifton S."/>
            <person name="Fulton L."/>
            <person name="Fulton B."/>
            <person name="Courtney L."/>
            <person name="Fronick C."/>
            <person name="Harrison M."/>
            <person name="Strong C."/>
            <person name="Farmer C."/>
            <person name="Delahaunty K."/>
            <person name="Markovic C."/>
            <person name="Hall O."/>
            <person name="Minx P."/>
            <person name="Tomlinson C."/>
            <person name="Mitreva M."/>
            <person name="Hou S."/>
            <person name="Wollam A."/>
            <person name="Pepin K.H."/>
            <person name="Johnson M."/>
            <person name="Bhonagiri V."/>
            <person name="Zhang X."/>
            <person name="Suruliraj S."/>
            <person name="Warren W."/>
            <person name="Chinwalla A."/>
            <person name="Mardis E.R."/>
            <person name="Wilson R.K."/>
        </authorList>
    </citation>
    <scope>NUCLEOTIDE SEQUENCE [LARGE SCALE GENOMIC DNA]</scope>
    <source>
        <strain evidence="1 2">DSM 20306</strain>
    </source>
</reference>
<comment type="caution">
    <text evidence="1">The sequence shown here is derived from an EMBL/GenBank/DDBJ whole genome shotgun (WGS) entry which is preliminary data.</text>
</comment>
<keyword evidence="2" id="KW-1185">Reference proteome</keyword>
<evidence type="ECO:0000313" key="1">
    <source>
        <dbReference type="EMBL" id="EFG82020.1"/>
    </source>
</evidence>
<accession>A0ABN0AGI8</accession>
<dbReference type="Proteomes" id="UP000006015">
    <property type="component" value="Unassembled WGS sequence"/>
</dbReference>
<gene>
    <name evidence="1" type="ORF">HMPREF0281_00727</name>
</gene>
<protein>
    <submittedName>
        <fullName evidence="1">Uncharacterized protein</fullName>
    </submittedName>
</protein>